<organism evidence="1 2">
    <name type="scientific">Anaeromyxobacter oryzae</name>
    <dbReference type="NCBI Taxonomy" id="2918170"/>
    <lineage>
        <taxon>Bacteria</taxon>
        <taxon>Pseudomonadati</taxon>
        <taxon>Myxococcota</taxon>
        <taxon>Myxococcia</taxon>
        <taxon>Myxococcales</taxon>
        <taxon>Cystobacterineae</taxon>
        <taxon>Anaeromyxobacteraceae</taxon>
        <taxon>Anaeromyxobacter</taxon>
    </lineage>
</organism>
<dbReference type="Proteomes" id="UP001162891">
    <property type="component" value="Chromosome"/>
</dbReference>
<name>A0ABM7WTW9_9BACT</name>
<gene>
    <name evidence="1" type="ORF">AMOR_18330</name>
</gene>
<protein>
    <submittedName>
        <fullName evidence="1">Uncharacterized protein</fullName>
    </submittedName>
</protein>
<evidence type="ECO:0000313" key="1">
    <source>
        <dbReference type="EMBL" id="BDG02837.1"/>
    </source>
</evidence>
<keyword evidence="2" id="KW-1185">Reference proteome</keyword>
<dbReference type="EMBL" id="AP025591">
    <property type="protein sequence ID" value="BDG02837.1"/>
    <property type="molecule type" value="Genomic_DNA"/>
</dbReference>
<reference evidence="2" key="1">
    <citation type="journal article" date="2022" name="Int. J. Syst. Evol. Microbiol.">
        <title>Anaeromyxobacter oryzae sp. nov., Anaeromyxobacter diazotrophicus sp. nov. and Anaeromyxobacter paludicola sp. nov., isolated from paddy soils.</title>
        <authorList>
            <person name="Itoh H."/>
            <person name="Xu Z."/>
            <person name="Mise K."/>
            <person name="Masuda Y."/>
            <person name="Ushijima N."/>
            <person name="Hayakawa C."/>
            <person name="Shiratori Y."/>
            <person name="Senoo K."/>
        </authorList>
    </citation>
    <scope>NUCLEOTIDE SEQUENCE [LARGE SCALE GENOMIC DNA]</scope>
    <source>
        <strain evidence="2">Red232</strain>
    </source>
</reference>
<evidence type="ECO:0000313" key="2">
    <source>
        <dbReference type="Proteomes" id="UP001162891"/>
    </source>
</evidence>
<proteinExistence type="predicted"/>
<accession>A0ABM7WTW9</accession>
<sequence>MRKRSRLVPFRVVASAPKARLVELRSPLLKLALPTGVVARFPPGTEPSYLRALIAEL</sequence>